<name>A0AAE0XUD6_9GAST</name>
<reference evidence="1" key="1">
    <citation type="journal article" date="2023" name="G3 (Bethesda)">
        <title>A reference genome for the long-term kleptoplast-retaining sea slug Elysia crispata morphotype clarki.</title>
        <authorList>
            <person name="Eastman K.E."/>
            <person name="Pendleton A.L."/>
            <person name="Shaikh M.A."/>
            <person name="Suttiyut T."/>
            <person name="Ogas R."/>
            <person name="Tomko P."/>
            <person name="Gavelis G."/>
            <person name="Widhalm J.R."/>
            <person name="Wisecaver J.H."/>
        </authorList>
    </citation>
    <scope>NUCLEOTIDE SEQUENCE</scope>
    <source>
        <strain evidence="1">ECLA1</strain>
    </source>
</reference>
<dbReference type="EMBL" id="JAWDGP010007652">
    <property type="protein sequence ID" value="KAK3709879.1"/>
    <property type="molecule type" value="Genomic_DNA"/>
</dbReference>
<proteinExistence type="predicted"/>
<gene>
    <name evidence="1" type="ORF">RRG08_050354</name>
</gene>
<evidence type="ECO:0000313" key="1">
    <source>
        <dbReference type="EMBL" id="KAK3709879.1"/>
    </source>
</evidence>
<protein>
    <submittedName>
        <fullName evidence="1">Uncharacterized protein</fullName>
    </submittedName>
</protein>
<accession>A0AAE0XUD6</accession>
<comment type="caution">
    <text evidence="1">The sequence shown here is derived from an EMBL/GenBank/DDBJ whole genome shotgun (WGS) entry which is preliminary data.</text>
</comment>
<sequence length="91" mass="10249">MAFLRVSEKENKENASQDFVATYLTGGSPDERTHAKNLSIFITVYAHLKKDTKILIICANFVDFSGSYHATAELHWAQSLVSEACRVRSIR</sequence>
<keyword evidence="2" id="KW-1185">Reference proteome</keyword>
<evidence type="ECO:0000313" key="2">
    <source>
        <dbReference type="Proteomes" id="UP001283361"/>
    </source>
</evidence>
<dbReference type="Proteomes" id="UP001283361">
    <property type="component" value="Unassembled WGS sequence"/>
</dbReference>
<dbReference type="AlphaFoldDB" id="A0AAE0XUD6"/>
<organism evidence="1 2">
    <name type="scientific">Elysia crispata</name>
    <name type="common">lettuce slug</name>
    <dbReference type="NCBI Taxonomy" id="231223"/>
    <lineage>
        <taxon>Eukaryota</taxon>
        <taxon>Metazoa</taxon>
        <taxon>Spiralia</taxon>
        <taxon>Lophotrochozoa</taxon>
        <taxon>Mollusca</taxon>
        <taxon>Gastropoda</taxon>
        <taxon>Heterobranchia</taxon>
        <taxon>Euthyneura</taxon>
        <taxon>Panpulmonata</taxon>
        <taxon>Sacoglossa</taxon>
        <taxon>Placobranchoidea</taxon>
        <taxon>Plakobranchidae</taxon>
        <taxon>Elysia</taxon>
    </lineage>
</organism>